<dbReference type="InterPro" id="IPR014825">
    <property type="entry name" value="DNA_alkylation"/>
</dbReference>
<organism evidence="1 2">
    <name type="scientific">Maribacter luteus</name>
    <dbReference type="NCBI Taxonomy" id="2594478"/>
    <lineage>
        <taxon>Bacteria</taxon>
        <taxon>Pseudomonadati</taxon>
        <taxon>Bacteroidota</taxon>
        <taxon>Flavobacteriia</taxon>
        <taxon>Flavobacteriales</taxon>
        <taxon>Flavobacteriaceae</taxon>
        <taxon>Maribacter</taxon>
    </lineage>
</organism>
<sequence length="223" mass="26882">MTDYIATLEQEFEANSNPQIAEGQKAYMRNQFEFYGITSPKRREIQRPFLVKSFLPSKEKLQELVKALWQKPQREYQFFAQELVSKYTKQFSISDISILEYMVTHKSWWDTVDYIAVKLIGPYFERYPEQLDTHLEKWLASDNIWLQRCCLLYQLKRKEEIDTLRLSQIIQRLLGSKEFFINKAIGWVLREYSKTNPNWVKEFVSRNELANLSRREALRLMDR</sequence>
<keyword evidence="2" id="KW-1185">Reference proteome</keyword>
<dbReference type="Proteomes" id="UP000443153">
    <property type="component" value="Unassembled WGS sequence"/>
</dbReference>
<comment type="caution">
    <text evidence="1">The sequence shown here is derived from an EMBL/GenBank/DDBJ whole genome shotgun (WGS) entry which is preliminary data.</text>
</comment>
<proteinExistence type="predicted"/>
<name>A0A6I2MJX6_9FLAO</name>
<dbReference type="EMBL" id="WKJH01000001">
    <property type="protein sequence ID" value="MRX62860.1"/>
    <property type="molecule type" value="Genomic_DNA"/>
</dbReference>
<dbReference type="OrthoDB" id="9775346at2"/>
<evidence type="ECO:0000313" key="1">
    <source>
        <dbReference type="EMBL" id="MRX62860.1"/>
    </source>
</evidence>
<dbReference type="Gene3D" id="1.20.1660.10">
    <property type="entry name" value="Hypothetical protein (EF3068)"/>
    <property type="match status" value="1"/>
</dbReference>
<dbReference type="PANTHER" id="PTHR34070">
    <property type="entry name" value="ARMADILLO-TYPE FOLD"/>
    <property type="match status" value="1"/>
</dbReference>
<dbReference type="CDD" id="cd07064">
    <property type="entry name" value="AlkD_like_1"/>
    <property type="match status" value="1"/>
</dbReference>
<dbReference type="SUPFAM" id="SSF48371">
    <property type="entry name" value="ARM repeat"/>
    <property type="match status" value="1"/>
</dbReference>
<dbReference type="RefSeq" id="WP_154363103.1">
    <property type="nucleotide sequence ID" value="NZ_WKJH01000001.1"/>
</dbReference>
<dbReference type="PANTHER" id="PTHR34070:SF1">
    <property type="entry name" value="DNA ALKYLATION REPAIR PROTEIN"/>
    <property type="match status" value="1"/>
</dbReference>
<dbReference type="Gene3D" id="1.25.40.290">
    <property type="entry name" value="ARM repeat domains"/>
    <property type="match status" value="1"/>
</dbReference>
<accession>A0A6I2MJX6</accession>
<dbReference type="InterPro" id="IPR016024">
    <property type="entry name" value="ARM-type_fold"/>
</dbReference>
<dbReference type="Pfam" id="PF08713">
    <property type="entry name" value="DNA_alkylation"/>
    <property type="match status" value="1"/>
</dbReference>
<gene>
    <name evidence="1" type="ORF">GJ691_01650</name>
</gene>
<reference evidence="1 2" key="1">
    <citation type="submission" date="2019-11" db="EMBL/GenBank/DDBJ databases">
        <title>Maribacter lutea sp. nov., a marine bacterium isolated from intertidal sand.</title>
        <authorList>
            <person name="Liu A."/>
        </authorList>
    </citation>
    <scope>NUCLEOTIDE SEQUENCE [LARGE SCALE GENOMIC DNA]</scope>
    <source>
        <strain evidence="1 2">RZ05</strain>
    </source>
</reference>
<evidence type="ECO:0000313" key="2">
    <source>
        <dbReference type="Proteomes" id="UP000443153"/>
    </source>
</evidence>
<protein>
    <submittedName>
        <fullName evidence="1">DNA alkylation repair protein</fullName>
    </submittedName>
</protein>
<dbReference type="AlphaFoldDB" id="A0A6I2MJX6"/>